<evidence type="ECO:0000259" key="1">
    <source>
        <dbReference type="Pfam" id="PF05368"/>
    </source>
</evidence>
<dbReference type="EMBL" id="BMIB01000003">
    <property type="protein sequence ID" value="GGH69869.1"/>
    <property type="molecule type" value="Genomic_DNA"/>
</dbReference>
<reference evidence="2" key="2">
    <citation type="submission" date="2020-09" db="EMBL/GenBank/DDBJ databases">
        <authorList>
            <person name="Sun Q."/>
            <person name="Zhou Y."/>
        </authorList>
    </citation>
    <scope>NUCLEOTIDE SEQUENCE</scope>
    <source>
        <strain evidence="2">CGMCC 1.15290</strain>
    </source>
</reference>
<dbReference type="SUPFAM" id="SSF51735">
    <property type="entry name" value="NAD(P)-binding Rossmann-fold domains"/>
    <property type="match status" value="1"/>
</dbReference>
<sequence length="361" mass="39031">MFSQLTGHFSELPKRSGELAEHFRQLAGEKDKLHFYAETCVFATTTVDVVTAAFLPPHNFAALNSYKMKIVITGSLGHISKPLATALIQKGHTVTLISSNPQKQGPIEALGATAAIGQVTDAAFLTSTFTGADMVYCMVPPNYAAPDVIAYYETVGSCYAQAIQQSGVKRVFHLSSFGAHLSSGTGFITGSYKVEQLLNALPQIQLTHIRPGYFYYNLLHFTGMIKAAGFIGSVYGGNDSFPLVAPTDIAAATAEEILATNVHNPVRYVASDERTCNEIAAVLGKAIGIPDLKWLTLEKEQVLQPLLQNGMPENTAMNFVELGLAIHNGLLQEDFITNKPVLGKVKLEDYATEFAAGFHQQ</sequence>
<feature type="domain" description="NmrA-like" evidence="1">
    <location>
        <begin position="67"/>
        <end position="321"/>
    </location>
</feature>
<dbReference type="Pfam" id="PF05368">
    <property type="entry name" value="NmrA"/>
    <property type="match status" value="1"/>
</dbReference>
<keyword evidence="3" id="KW-1185">Reference proteome</keyword>
<name>A0A917J1N7_9BACT</name>
<evidence type="ECO:0000313" key="3">
    <source>
        <dbReference type="Proteomes" id="UP000627292"/>
    </source>
</evidence>
<dbReference type="Gene3D" id="3.40.50.720">
    <property type="entry name" value="NAD(P)-binding Rossmann-like Domain"/>
    <property type="match status" value="1"/>
</dbReference>
<dbReference type="Proteomes" id="UP000627292">
    <property type="component" value="Unassembled WGS sequence"/>
</dbReference>
<dbReference type="AlphaFoldDB" id="A0A917J1N7"/>
<proteinExistence type="predicted"/>
<dbReference type="PANTHER" id="PTHR43162:SF1">
    <property type="entry name" value="PRESTALK A DIFFERENTIATION PROTEIN A"/>
    <property type="match status" value="1"/>
</dbReference>
<dbReference type="InterPro" id="IPR036291">
    <property type="entry name" value="NAD(P)-bd_dom_sf"/>
</dbReference>
<evidence type="ECO:0000313" key="2">
    <source>
        <dbReference type="EMBL" id="GGH69869.1"/>
    </source>
</evidence>
<dbReference type="InterPro" id="IPR051604">
    <property type="entry name" value="Ergot_Alk_Oxidoreductase"/>
</dbReference>
<comment type="caution">
    <text evidence="2">The sequence shown here is derived from an EMBL/GenBank/DDBJ whole genome shotgun (WGS) entry which is preliminary data.</text>
</comment>
<dbReference type="Gene3D" id="3.90.25.10">
    <property type="entry name" value="UDP-galactose 4-epimerase, domain 1"/>
    <property type="match status" value="1"/>
</dbReference>
<protein>
    <recommendedName>
        <fullName evidence="1">NmrA-like domain-containing protein</fullName>
    </recommendedName>
</protein>
<dbReference type="PANTHER" id="PTHR43162">
    <property type="match status" value="1"/>
</dbReference>
<gene>
    <name evidence="2" type="ORF">GCM10011379_27600</name>
</gene>
<dbReference type="InterPro" id="IPR008030">
    <property type="entry name" value="NmrA-like"/>
</dbReference>
<organism evidence="2 3">
    <name type="scientific">Filimonas zeae</name>
    <dbReference type="NCBI Taxonomy" id="1737353"/>
    <lineage>
        <taxon>Bacteria</taxon>
        <taxon>Pseudomonadati</taxon>
        <taxon>Bacteroidota</taxon>
        <taxon>Chitinophagia</taxon>
        <taxon>Chitinophagales</taxon>
        <taxon>Chitinophagaceae</taxon>
        <taxon>Filimonas</taxon>
    </lineage>
</organism>
<accession>A0A917J1N7</accession>
<reference evidence="2" key="1">
    <citation type="journal article" date="2014" name="Int. J. Syst. Evol. Microbiol.">
        <title>Complete genome sequence of Corynebacterium casei LMG S-19264T (=DSM 44701T), isolated from a smear-ripened cheese.</title>
        <authorList>
            <consortium name="US DOE Joint Genome Institute (JGI-PGF)"/>
            <person name="Walter F."/>
            <person name="Albersmeier A."/>
            <person name="Kalinowski J."/>
            <person name="Ruckert C."/>
        </authorList>
    </citation>
    <scope>NUCLEOTIDE SEQUENCE</scope>
    <source>
        <strain evidence="2">CGMCC 1.15290</strain>
    </source>
</reference>